<comment type="caution">
    <text evidence="1">The sequence shown here is derived from an EMBL/GenBank/DDBJ whole genome shotgun (WGS) entry which is preliminary data.</text>
</comment>
<dbReference type="HOGENOM" id="CLU_3209507_0_0_10"/>
<reference evidence="1 2" key="2">
    <citation type="submission" date="2008-10" db="EMBL/GenBank/DDBJ databases">
        <authorList>
            <person name="Fulton L."/>
            <person name="Clifton S."/>
            <person name="Fulton B."/>
            <person name="Xu J."/>
            <person name="Minx P."/>
            <person name="Pepin K.H."/>
            <person name="Johnson M."/>
            <person name="Bhonagiri V."/>
            <person name="Nash W.E."/>
            <person name="Mardis E.R."/>
            <person name="Wilson R.K."/>
        </authorList>
    </citation>
    <scope>NUCLEOTIDE SEQUENCE [LARGE SCALE GENOMIC DNA]</scope>
    <source>
        <strain evidence="1 2">DSM 18315</strain>
    </source>
</reference>
<name>B7BAS0_9BACT</name>
<organism evidence="1 2">
    <name type="scientific">Parabacteroides johnsonii DSM 18315</name>
    <dbReference type="NCBI Taxonomy" id="537006"/>
    <lineage>
        <taxon>Bacteria</taxon>
        <taxon>Pseudomonadati</taxon>
        <taxon>Bacteroidota</taxon>
        <taxon>Bacteroidia</taxon>
        <taxon>Bacteroidales</taxon>
        <taxon>Tannerellaceae</taxon>
        <taxon>Parabacteroides</taxon>
    </lineage>
</organism>
<gene>
    <name evidence="1" type="ORF">PRABACTJOHN_02128</name>
</gene>
<dbReference type="Proteomes" id="UP000005510">
    <property type="component" value="Unassembled WGS sequence"/>
</dbReference>
<proteinExistence type="predicted"/>
<dbReference type="AlphaFoldDB" id="B7BAS0"/>
<evidence type="ECO:0000313" key="2">
    <source>
        <dbReference type="Proteomes" id="UP000005510"/>
    </source>
</evidence>
<sequence>KKDLKDFLSGLFCFRFTSQPHNRHSVLPTIRKPYPHFQPDLSFSD</sequence>
<dbReference type="EMBL" id="ABYH01000237">
    <property type="protein sequence ID" value="EEC96481.1"/>
    <property type="molecule type" value="Genomic_DNA"/>
</dbReference>
<feature type="non-terminal residue" evidence="1">
    <location>
        <position position="1"/>
    </location>
</feature>
<evidence type="ECO:0000313" key="1">
    <source>
        <dbReference type="EMBL" id="EEC96481.1"/>
    </source>
</evidence>
<accession>B7BAS0</accession>
<reference evidence="1 2" key="1">
    <citation type="submission" date="2008-10" db="EMBL/GenBank/DDBJ databases">
        <title>Draft genome sequence of Parabacteroides johnsonii (DSM 18315).</title>
        <authorList>
            <person name="Sudarsanam P."/>
            <person name="Ley R."/>
            <person name="Guruge J."/>
            <person name="Turnbaugh P.J."/>
            <person name="Mahowald M."/>
            <person name="Liep D."/>
            <person name="Gordon J."/>
        </authorList>
    </citation>
    <scope>NUCLEOTIDE SEQUENCE [LARGE SCALE GENOMIC DNA]</scope>
    <source>
        <strain evidence="1 2">DSM 18315</strain>
    </source>
</reference>
<protein>
    <submittedName>
        <fullName evidence="1">Uncharacterized protein</fullName>
    </submittedName>
</protein>